<protein>
    <submittedName>
        <fullName evidence="3">Endonuclease/exonuclease/phosphatase family protein</fullName>
    </submittedName>
</protein>
<gene>
    <name evidence="3" type="ORF">MXD59_08195</name>
</gene>
<dbReference type="InterPro" id="IPR036691">
    <property type="entry name" value="Endo/exonu/phosph_ase_sf"/>
</dbReference>
<evidence type="ECO:0000313" key="4">
    <source>
        <dbReference type="Proteomes" id="UP001201873"/>
    </source>
</evidence>
<keyword evidence="3" id="KW-0378">Hydrolase</keyword>
<evidence type="ECO:0000313" key="3">
    <source>
        <dbReference type="EMBL" id="MCK9875753.1"/>
    </source>
</evidence>
<dbReference type="Gene3D" id="3.60.10.10">
    <property type="entry name" value="Endonuclease/exonuclease/phosphatase"/>
    <property type="match status" value="1"/>
</dbReference>
<proteinExistence type="predicted"/>
<dbReference type="GO" id="GO:0004519">
    <property type="term" value="F:endonuclease activity"/>
    <property type="evidence" value="ECO:0007669"/>
    <property type="project" value="UniProtKB-KW"/>
</dbReference>
<dbReference type="InterPro" id="IPR005135">
    <property type="entry name" value="Endo/exonuclease/phosphatase"/>
</dbReference>
<feature type="region of interest" description="Disordered" evidence="1">
    <location>
        <begin position="188"/>
        <end position="217"/>
    </location>
</feature>
<dbReference type="Proteomes" id="UP001201873">
    <property type="component" value="Unassembled WGS sequence"/>
</dbReference>
<accession>A0ABT0JW47</accession>
<evidence type="ECO:0000256" key="1">
    <source>
        <dbReference type="SAM" id="MobiDB-lite"/>
    </source>
</evidence>
<organism evidence="3 4">
    <name type="scientific">Frankia umida</name>
    <dbReference type="NCBI Taxonomy" id="573489"/>
    <lineage>
        <taxon>Bacteria</taxon>
        <taxon>Bacillati</taxon>
        <taxon>Actinomycetota</taxon>
        <taxon>Actinomycetes</taxon>
        <taxon>Frankiales</taxon>
        <taxon>Frankiaceae</taxon>
        <taxon>Frankia</taxon>
    </lineage>
</organism>
<dbReference type="SUPFAM" id="SSF56219">
    <property type="entry name" value="DNase I-like"/>
    <property type="match status" value="1"/>
</dbReference>
<dbReference type="EMBL" id="JALKFT010000006">
    <property type="protein sequence ID" value="MCK9875753.1"/>
    <property type="molecule type" value="Genomic_DNA"/>
</dbReference>
<keyword evidence="4" id="KW-1185">Reference proteome</keyword>
<dbReference type="Pfam" id="PF03372">
    <property type="entry name" value="Exo_endo_phos"/>
    <property type="match status" value="1"/>
</dbReference>
<name>A0ABT0JW47_9ACTN</name>
<feature type="compositionally biased region" description="Gly residues" evidence="1">
    <location>
        <begin position="204"/>
        <end position="217"/>
    </location>
</feature>
<sequence>MRLGTFNVMHGRSLADGAVRAERFVDAIVGLDADVLGLQEVDLDQPRSGRLDLAALAAGAMGADDGDWRFVPTVYGTPGETWRPADAPRPAGEPAYGIALISRFPVLDWRVIELGRAPVRSPIALPGGGPGGRGRLVLLDDEPRLAVAATLDTDDGPLTVVTTHLSFVPGWNAWQLRRLTRRLTHRPAGAATAAELGDPAGTTGTTGGDGGARSDGGDGPVVILGDLNLPGALPGLLTRWHRLAATPTYPAPAPQVQLDHVLARGAIGEVRAVHCQRTPISDHRALLVDLAR</sequence>
<comment type="caution">
    <text evidence="3">The sequence shown here is derived from an EMBL/GenBank/DDBJ whole genome shotgun (WGS) entry which is preliminary data.</text>
</comment>
<reference evidence="3 4" key="1">
    <citation type="submission" date="2022-04" db="EMBL/GenBank/DDBJ databases">
        <title>Genome diversity in the genus Frankia.</title>
        <authorList>
            <person name="Carlos-Shanley C."/>
            <person name="Hahn D."/>
        </authorList>
    </citation>
    <scope>NUCLEOTIDE SEQUENCE [LARGE SCALE GENOMIC DNA]</scope>
    <source>
        <strain evidence="3 4">Ag45/Mut15</strain>
    </source>
</reference>
<dbReference type="PANTHER" id="PTHR14859">
    <property type="entry name" value="CALCOFLUOR WHITE HYPERSENSITIVE PROTEIN PRECURSOR"/>
    <property type="match status" value="1"/>
</dbReference>
<evidence type="ECO:0000259" key="2">
    <source>
        <dbReference type="Pfam" id="PF03372"/>
    </source>
</evidence>
<dbReference type="RefSeq" id="WP_248824160.1">
    <property type="nucleotide sequence ID" value="NZ_JALKFT010000006.1"/>
</dbReference>
<feature type="domain" description="Endonuclease/exonuclease/phosphatase" evidence="2">
    <location>
        <begin position="4"/>
        <end position="283"/>
    </location>
</feature>
<dbReference type="InterPro" id="IPR051916">
    <property type="entry name" value="GPI-anchor_lipid_remodeler"/>
</dbReference>
<keyword evidence="3" id="KW-0540">Nuclease</keyword>
<keyword evidence="3" id="KW-0255">Endonuclease</keyword>
<dbReference type="PANTHER" id="PTHR14859:SF15">
    <property type="entry name" value="ENDONUCLEASE_EXONUCLEASE_PHOSPHATASE DOMAIN-CONTAINING PROTEIN"/>
    <property type="match status" value="1"/>
</dbReference>